<evidence type="ECO:0000313" key="1">
    <source>
        <dbReference type="EMBL" id="CAG8614987.1"/>
    </source>
</evidence>
<organism evidence="1 2">
    <name type="scientific">Cetraspora pellucida</name>
    <dbReference type="NCBI Taxonomy" id="1433469"/>
    <lineage>
        <taxon>Eukaryota</taxon>
        <taxon>Fungi</taxon>
        <taxon>Fungi incertae sedis</taxon>
        <taxon>Mucoromycota</taxon>
        <taxon>Glomeromycotina</taxon>
        <taxon>Glomeromycetes</taxon>
        <taxon>Diversisporales</taxon>
        <taxon>Gigasporaceae</taxon>
        <taxon>Cetraspora</taxon>
    </lineage>
</organism>
<name>A0ACA9MUH1_9GLOM</name>
<dbReference type="EMBL" id="CAJVPW010010398">
    <property type="protein sequence ID" value="CAG8614987.1"/>
    <property type="molecule type" value="Genomic_DNA"/>
</dbReference>
<accession>A0ACA9MUH1</accession>
<sequence>EDERQATNVEVTVNKRKKVSNRTNVKKRRGYEEPNDEPSLRSAEDHEAQATNMEVIANNDKGKKSSNRTNMTKRIEIKLNWINSDNEIIQPSSTPSALIRDDLPSKNIPIASKASSFSDRSDSPESIYSERSPLSNIASFPLINHSFEDTNSQHPLTSNKIDNSSTSFIGPFKNDLELCLYLVQHPNLIKLTTSMIEAGGQGSTVI</sequence>
<evidence type="ECO:0000313" key="2">
    <source>
        <dbReference type="Proteomes" id="UP000789366"/>
    </source>
</evidence>
<feature type="non-terminal residue" evidence="1">
    <location>
        <position position="1"/>
    </location>
</feature>
<protein>
    <submittedName>
        <fullName evidence="1">7250_t:CDS:1</fullName>
    </submittedName>
</protein>
<comment type="caution">
    <text evidence="1">The sequence shown here is derived from an EMBL/GenBank/DDBJ whole genome shotgun (WGS) entry which is preliminary data.</text>
</comment>
<keyword evidence="2" id="KW-1185">Reference proteome</keyword>
<reference evidence="1" key="1">
    <citation type="submission" date="2021-06" db="EMBL/GenBank/DDBJ databases">
        <authorList>
            <person name="Kallberg Y."/>
            <person name="Tangrot J."/>
            <person name="Rosling A."/>
        </authorList>
    </citation>
    <scope>NUCLEOTIDE SEQUENCE</scope>
    <source>
        <strain evidence="1">28 12/20/2015</strain>
    </source>
</reference>
<dbReference type="Proteomes" id="UP000789366">
    <property type="component" value="Unassembled WGS sequence"/>
</dbReference>
<gene>
    <name evidence="1" type="ORF">SPELUC_LOCUS7643</name>
</gene>
<proteinExistence type="predicted"/>